<proteinExistence type="predicted"/>
<dbReference type="Proteomes" id="UP001157137">
    <property type="component" value="Unassembled WGS sequence"/>
</dbReference>
<gene>
    <name evidence="1" type="ORF">Heshes_26420</name>
</gene>
<dbReference type="AlphaFoldDB" id="A0AA37TZN3"/>
<evidence type="ECO:0000313" key="2">
    <source>
        <dbReference type="Proteomes" id="UP001157137"/>
    </source>
</evidence>
<accession>A0AA37TZN3</accession>
<name>A0AA37TZN3_9BACL</name>
<comment type="caution">
    <text evidence="1">The sequence shown here is derived from an EMBL/GenBank/DDBJ whole genome shotgun (WGS) entry which is preliminary data.</text>
</comment>
<organism evidence="1 2">
    <name type="scientific">Alicyclobacillus hesperidum</name>
    <dbReference type="NCBI Taxonomy" id="89784"/>
    <lineage>
        <taxon>Bacteria</taxon>
        <taxon>Bacillati</taxon>
        <taxon>Bacillota</taxon>
        <taxon>Bacilli</taxon>
        <taxon>Bacillales</taxon>
        <taxon>Alicyclobacillaceae</taxon>
        <taxon>Alicyclobacillus</taxon>
    </lineage>
</organism>
<protein>
    <submittedName>
        <fullName evidence="1">Uncharacterized protein</fullName>
    </submittedName>
</protein>
<sequence>MSLHELLYTGKFVRETAWGLDMLNGLKIESLSSWLSADIAVSSDEQYRHNLIKENLSGRAGALAELKPLIQKAHDDARFRLRKFLRDDLDPLKEWDEDDDPAEGYPEVFDLTTLKGYFGEFFSGFVAENFAPFGERNWRVPVFLFRFHETAFDQLAMWHQTGQMNTAIVGRTGDDCLAFVLENGKIVKILFLEAKCTASHSSQMIAEAHKKISNQNQTPVELMRLVDLLQAYRPNPEADVWITALRQLYRAKEGFERFDCVSYVCGQSPQKPRSKVSWISRAAPHQNYRGGRKLEAIEVQLSDVEDLVRFVYGKEA</sequence>
<reference evidence="1" key="1">
    <citation type="submission" date="2023-02" db="EMBL/GenBank/DDBJ databases">
        <title>Proposal of a novel subspecies: Alicyclobacillus hesperidum subspecies aegle.</title>
        <authorList>
            <person name="Goto K."/>
            <person name="Fujii T."/>
            <person name="Yasui K."/>
            <person name="Mochida K."/>
            <person name="Kato-Tanaka Y."/>
            <person name="Morohoshi S."/>
            <person name="An S.Y."/>
            <person name="Kasai H."/>
            <person name="Yokota A."/>
        </authorList>
    </citation>
    <scope>NUCLEOTIDE SEQUENCE</scope>
    <source>
        <strain evidence="1">DSM 12766</strain>
    </source>
</reference>
<dbReference type="RefSeq" id="WP_284228134.1">
    <property type="nucleotide sequence ID" value="NZ_BSRA01000021.1"/>
</dbReference>
<evidence type="ECO:0000313" key="1">
    <source>
        <dbReference type="EMBL" id="GLV14957.1"/>
    </source>
</evidence>
<dbReference type="EMBL" id="BSRA01000021">
    <property type="protein sequence ID" value="GLV14957.1"/>
    <property type="molecule type" value="Genomic_DNA"/>
</dbReference>